<dbReference type="Pfam" id="PF19733">
    <property type="entry name" value="DUF6223"/>
    <property type="match status" value="1"/>
</dbReference>
<reference evidence="3" key="1">
    <citation type="submission" date="2021-06" db="EMBL/GenBank/DDBJ databases">
        <authorList>
            <person name="Criscuolo A."/>
        </authorList>
    </citation>
    <scope>NUCLEOTIDE SEQUENCE</scope>
    <source>
        <strain evidence="3">CIP111600</strain>
    </source>
</reference>
<feature type="transmembrane region" description="Helical" evidence="1">
    <location>
        <begin position="39"/>
        <end position="60"/>
    </location>
</feature>
<feature type="transmembrane region" description="Helical" evidence="1">
    <location>
        <begin position="72"/>
        <end position="94"/>
    </location>
</feature>
<dbReference type="RefSeq" id="WP_218092778.1">
    <property type="nucleotide sequence ID" value="NZ_CAJVAS010000011.1"/>
</dbReference>
<evidence type="ECO:0000256" key="1">
    <source>
        <dbReference type="SAM" id="Phobius"/>
    </source>
</evidence>
<name>A0A916K1S7_9BACL</name>
<keyword evidence="1" id="KW-0812">Transmembrane</keyword>
<protein>
    <recommendedName>
        <fullName evidence="5">Integral membrane protein</fullName>
    </recommendedName>
</protein>
<proteinExistence type="predicted"/>
<organism evidence="3 4">
    <name type="scientific">Paenibacillus solanacearum</name>
    <dbReference type="NCBI Taxonomy" id="2048548"/>
    <lineage>
        <taxon>Bacteria</taxon>
        <taxon>Bacillati</taxon>
        <taxon>Bacillota</taxon>
        <taxon>Bacilli</taxon>
        <taxon>Bacillales</taxon>
        <taxon>Paenibacillaceae</taxon>
        <taxon>Paenibacillus</taxon>
    </lineage>
</organism>
<comment type="caution">
    <text evidence="3">The sequence shown here is derived from an EMBL/GenBank/DDBJ whole genome shotgun (WGS) entry which is preliminary data.</text>
</comment>
<dbReference type="AlphaFoldDB" id="A0A916K1S7"/>
<evidence type="ECO:0000313" key="3">
    <source>
        <dbReference type="EMBL" id="CAG7628499.1"/>
    </source>
</evidence>
<feature type="transmembrane region" description="Helical" evidence="1">
    <location>
        <begin position="106"/>
        <end position="128"/>
    </location>
</feature>
<evidence type="ECO:0000256" key="2">
    <source>
        <dbReference type="SAM" id="SignalP"/>
    </source>
</evidence>
<feature type="signal peptide" evidence="2">
    <location>
        <begin position="1"/>
        <end position="23"/>
    </location>
</feature>
<dbReference type="InterPro" id="IPR045770">
    <property type="entry name" value="DUF6223"/>
</dbReference>
<sequence length="134" mass="13129">MKMKLVSFVTICALLLVPTIVSAEATSGNIGYGLTPGRLKTLVAAVVGLISVVIGGLSLVRSSGRFGTGNGRAGAIVAIGAGLFGIVLAGLHLVKTTGGFGTGNGRAGAIVAIGMGLLGIVLAGITLARSRRTG</sequence>
<keyword evidence="2" id="KW-0732">Signal</keyword>
<gene>
    <name evidence="3" type="ORF">PAESOLCIP111_03025</name>
</gene>
<dbReference type="Proteomes" id="UP000693672">
    <property type="component" value="Unassembled WGS sequence"/>
</dbReference>
<dbReference type="EMBL" id="CAJVAS010000011">
    <property type="protein sequence ID" value="CAG7628499.1"/>
    <property type="molecule type" value="Genomic_DNA"/>
</dbReference>
<keyword evidence="1" id="KW-0472">Membrane</keyword>
<feature type="chain" id="PRO_5038036212" description="Integral membrane protein" evidence="2">
    <location>
        <begin position="24"/>
        <end position="134"/>
    </location>
</feature>
<keyword evidence="4" id="KW-1185">Reference proteome</keyword>
<evidence type="ECO:0000313" key="4">
    <source>
        <dbReference type="Proteomes" id="UP000693672"/>
    </source>
</evidence>
<keyword evidence="1" id="KW-1133">Transmembrane helix</keyword>
<accession>A0A916K1S7</accession>
<evidence type="ECO:0008006" key="5">
    <source>
        <dbReference type="Google" id="ProtNLM"/>
    </source>
</evidence>